<sequence>MSLKSLPSSPTKMNQCRKLLFTCTQNCRVPCAAHSIHLAVSDTISPKNSFKVLEKVRRLVSEMNHNNIAKMQLKSRLKELNLPEFCPVPDSPTRWNSTYDLICEVLITLPALNDVLEKLNQPLLETDDVRFLETIRAFLEPFITLTKQVCSRDATCSVYLAVGCILITTTEKFTSQSFGEAQRFGLCLLENTSKYFNPWLNDEFLQTAACLDPRFAYLETIQSMKSWMETVEKFVTNQVNISSSKNRDVFQVGQEGFLQELRHQQASVWEILRESRAESGVMSSNSWNHSDELRAELQHYCGFLGSSRPAFGTDPLHWWRAFSNEFPLLSKAALGYLATPATSVDMPTKGRNFDCTIRKFDRLLMTLKANANKDVSRECKAWSKADIYKYSFEESSKSDFHEYDVEQDAIRASCRSDEEKDITDSIKPLLSFSKDFLENMKSKQLK</sequence>
<dbReference type="Pfam" id="PF05699">
    <property type="entry name" value="Dimer_Tnp_hAT"/>
    <property type="match status" value="1"/>
</dbReference>
<dbReference type="GO" id="GO:0005634">
    <property type="term" value="C:nucleus"/>
    <property type="evidence" value="ECO:0007669"/>
    <property type="project" value="UniProtKB-SubCell"/>
</dbReference>
<reference evidence="8" key="2">
    <citation type="submission" date="2017-02" db="UniProtKB">
        <authorList>
            <consortium name="WormBaseParasite"/>
        </authorList>
    </citation>
    <scope>IDENTIFICATION</scope>
</reference>
<evidence type="ECO:0000313" key="8">
    <source>
        <dbReference type="WBParaSite" id="ACAC_0000416501-mRNA-1"/>
    </source>
</evidence>
<dbReference type="PANTHER" id="PTHR46481">
    <property type="entry name" value="ZINC FINGER BED DOMAIN-CONTAINING PROTEIN 4"/>
    <property type="match status" value="1"/>
</dbReference>
<evidence type="ECO:0000313" key="7">
    <source>
        <dbReference type="Proteomes" id="UP000035642"/>
    </source>
</evidence>
<dbReference type="SUPFAM" id="SSF53098">
    <property type="entry name" value="Ribonuclease H-like"/>
    <property type="match status" value="1"/>
</dbReference>
<evidence type="ECO:0000259" key="6">
    <source>
        <dbReference type="Pfam" id="PF05699"/>
    </source>
</evidence>
<evidence type="ECO:0000256" key="1">
    <source>
        <dbReference type="ARBA" id="ARBA00004123"/>
    </source>
</evidence>
<accession>A0A0K0D270</accession>
<dbReference type="InterPro" id="IPR012337">
    <property type="entry name" value="RNaseH-like_sf"/>
</dbReference>
<dbReference type="GO" id="GO:0008270">
    <property type="term" value="F:zinc ion binding"/>
    <property type="evidence" value="ECO:0007669"/>
    <property type="project" value="UniProtKB-KW"/>
</dbReference>
<dbReference type="Proteomes" id="UP000035642">
    <property type="component" value="Unassembled WGS sequence"/>
</dbReference>
<keyword evidence="7" id="KW-1185">Reference proteome</keyword>
<keyword evidence="3" id="KW-0863">Zinc-finger</keyword>
<evidence type="ECO:0000256" key="3">
    <source>
        <dbReference type="ARBA" id="ARBA00022771"/>
    </source>
</evidence>
<dbReference type="WBParaSite" id="ACAC_0000416501-mRNA-1">
    <property type="protein sequence ID" value="ACAC_0000416501-mRNA-1"/>
    <property type="gene ID" value="ACAC_0000416501"/>
</dbReference>
<reference evidence="7" key="1">
    <citation type="submission" date="2012-09" db="EMBL/GenBank/DDBJ databases">
        <authorList>
            <person name="Martin A.A."/>
        </authorList>
    </citation>
    <scope>NUCLEOTIDE SEQUENCE</scope>
</reference>
<evidence type="ECO:0000256" key="4">
    <source>
        <dbReference type="ARBA" id="ARBA00022833"/>
    </source>
</evidence>
<dbReference type="STRING" id="6313.A0A0K0D270"/>
<dbReference type="InterPro" id="IPR052035">
    <property type="entry name" value="ZnF_BED_domain_contain"/>
</dbReference>
<dbReference type="AlphaFoldDB" id="A0A0K0D270"/>
<dbReference type="InterPro" id="IPR008906">
    <property type="entry name" value="HATC_C_dom"/>
</dbReference>
<evidence type="ECO:0000256" key="5">
    <source>
        <dbReference type="ARBA" id="ARBA00023242"/>
    </source>
</evidence>
<dbReference type="GO" id="GO:0046983">
    <property type="term" value="F:protein dimerization activity"/>
    <property type="evidence" value="ECO:0007669"/>
    <property type="project" value="InterPro"/>
</dbReference>
<name>A0A0K0D270_ANGCA</name>
<keyword evidence="5" id="KW-0539">Nucleus</keyword>
<dbReference type="PANTHER" id="PTHR46481:SF10">
    <property type="entry name" value="ZINC FINGER BED DOMAIN-CONTAINING PROTEIN 39"/>
    <property type="match status" value="1"/>
</dbReference>
<keyword evidence="2" id="KW-0479">Metal-binding</keyword>
<feature type="domain" description="HAT C-terminal dimerisation" evidence="6">
    <location>
        <begin position="314"/>
        <end position="345"/>
    </location>
</feature>
<comment type="subcellular location">
    <subcellularLocation>
        <location evidence="1">Nucleus</location>
    </subcellularLocation>
</comment>
<keyword evidence="4" id="KW-0862">Zinc</keyword>
<proteinExistence type="predicted"/>
<organism evidence="7 8">
    <name type="scientific">Angiostrongylus cantonensis</name>
    <name type="common">Rat lungworm</name>
    <dbReference type="NCBI Taxonomy" id="6313"/>
    <lineage>
        <taxon>Eukaryota</taxon>
        <taxon>Metazoa</taxon>
        <taxon>Ecdysozoa</taxon>
        <taxon>Nematoda</taxon>
        <taxon>Chromadorea</taxon>
        <taxon>Rhabditida</taxon>
        <taxon>Rhabditina</taxon>
        <taxon>Rhabditomorpha</taxon>
        <taxon>Strongyloidea</taxon>
        <taxon>Metastrongylidae</taxon>
        <taxon>Angiostrongylus</taxon>
    </lineage>
</organism>
<protein>
    <submittedName>
        <fullName evidence="8">Dimer_Tnp_hAT domain-containing protein</fullName>
    </submittedName>
</protein>
<evidence type="ECO:0000256" key="2">
    <source>
        <dbReference type="ARBA" id="ARBA00022723"/>
    </source>
</evidence>